<proteinExistence type="predicted"/>
<dbReference type="Proteomes" id="UP001177212">
    <property type="component" value="Unassembled WGS sequence"/>
</dbReference>
<protein>
    <recommendedName>
        <fullName evidence="3">Orphan protein</fullName>
    </recommendedName>
</protein>
<evidence type="ECO:0000313" key="1">
    <source>
        <dbReference type="EMBL" id="MDP2564257.1"/>
    </source>
</evidence>
<accession>A0ABT9FBU6</accession>
<reference evidence="1" key="1">
    <citation type="submission" date="2023-07" db="EMBL/GenBank/DDBJ databases">
        <title>Genome content predicts the carbon catabolic preferences of heterotrophic bacteria.</title>
        <authorList>
            <person name="Gralka M."/>
        </authorList>
    </citation>
    <scope>NUCLEOTIDE SEQUENCE</scope>
    <source>
        <strain evidence="1">4G09</strain>
    </source>
</reference>
<name>A0ABT9FBU6_9GAMM</name>
<evidence type="ECO:0000313" key="2">
    <source>
        <dbReference type="Proteomes" id="UP001177212"/>
    </source>
</evidence>
<dbReference type="EMBL" id="JAUYVT010000003">
    <property type="protein sequence ID" value="MDP2564257.1"/>
    <property type="molecule type" value="Genomic_DNA"/>
</dbReference>
<gene>
    <name evidence="1" type="ORF">Q8W34_06405</name>
</gene>
<keyword evidence="2" id="KW-1185">Reference proteome</keyword>
<evidence type="ECO:0008006" key="3">
    <source>
        <dbReference type="Google" id="ProtNLM"/>
    </source>
</evidence>
<organism evidence="1 2">
    <name type="scientific">Pseudoalteromonas marina</name>
    <dbReference type="NCBI Taxonomy" id="267375"/>
    <lineage>
        <taxon>Bacteria</taxon>
        <taxon>Pseudomonadati</taxon>
        <taxon>Pseudomonadota</taxon>
        <taxon>Gammaproteobacteria</taxon>
        <taxon>Alteromonadales</taxon>
        <taxon>Pseudoalteromonadaceae</taxon>
        <taxon>Pseudoalteromonas</taxon>
    </lineage>
</organism>
<dbReference type="RefSeq" id="WP_305471540.1">
    <property type="nucleotide sequence ID" value="NZ_JAUYVT010000003.1"/>
</dbReference>
<comment type="caution">
    <text evidence="1">The sequence shown here is derived from an EMBL/GenBank/DDBJ whole genome shotgun (WGS) entry which is preliminary data.</text>
</comment>
<sequence>MKLLFGSVLIIIAGFSVNKHVFSSKAYDGVTTVTDVISAYPVDMFDFKKTMKDYAHHLCYRNSDALNTQDITVSDCLSHHDEKKLECEIKVFRLAPQNLESEREVLNYSREYTQCTLPYKYILG</sequence>